<gene>
    <name evidence="11" type="ORF">EVOR1521_LOCUS16541</name>
</gene>
<organism evidence="11 12">
    <name type="scientific">Effrenium voratum</name>
    <dbReference type="NCBI Taxonomy" id="2562239"/>
    <lineage>
        <taxon>Eukaryota</taxon>
        <taxon>Sar</taxon>
        <taxon>Alveolata</taxon>
        <taxon>Dinophyceae</taxon>
        <taxon>Suessiales</taxon>
        <taxon>Symbiodiniaceae</taxon>
        <taxon>Effrenium</taxon>
    </lineage>
</organism>
<dbReference type="NCBIfam" id="TIGR02432">
    <property type="entry name" value="lysidine_TilS_N"/>
    <property type="match status" value="1"/>
</dbReference>
<dbReference type="AlphaFoldDB" id="A0AA36IR22"/>
<dbReference type="SUPFAM" id="SSF52402">
    <property type="entry name" value="Adenine nucleotide alpha hydrolases-like"/>
    <property type="match status" value="1"/>
</dbReference>
<dbReference type="InterPro" id="IPR019734">
    <property type="entry name" value="TPR_rpt"/>
</dbReference>
<comment type="caution">
    <text evidence="11">The sequence shown here is derived from an EMBL/GenBank/DDBJ whole genome shotgun (WGS) entry which is preliminary data.</text>
</comment>
<keyword evidence="5" id="KW-0067">ATP-binding</keyword>
<dbReference type="InterPro" id="IPR011990">
    <property type="entry name" value="TPR-like_helical_dom_sf"/>
</dbReference>
<dbReference type="GO" id="GO:0032267">
    <property type="term" value="F:tRNA(Ile)-lysidine synthase activity"/>
    <property type="evidence" value="ECO:0007669"/>
    <property type="project" value="UniProtKB-EC"/>
</dbReference>
<dbReference type="PANTHER" id="PTHR43033">
    <property type="entry name" value="TRNA(ILE)-LYSIDINE SYNTHASE-RELATED"/>
    <property type="match status" value="1"/>
</dbReference>
<feature type="region of interest" description="Disordered" evidence="9">
    <location>
        <begin position="119"/>
        <end position="158"/>
    </location>
</feature>
<dbReference type="InterPro" id="IPR012795">
    <property type="entry name" value="tRNA_Ile_lys_synt_N"/>
</dbReference>
<dbReference type="SUPFAM" id="SSF48452">
    <property type="entry name" value="TPR-like"/>
    <property type="match status" value="1"/>
</dbReference>
<reference evidence="11" key="1">
    <citation type="submission" date="2023-08" db="EMBL/GenBank/DDBJ databases">
        <authorList>
            <person name="Chen Y."/>
            <person name="Shah S."/>
            <person name="Dougan E. K."/>
            <person name="Thang M."/>
            <person name="Chan C."/>
        </authorList>
    </citation>
    <scope>NUCLEOTIDE SEQUENCE</scope>
</reference>
<dbReference type="EMBL" id="CAUJNA010002223">
    <property type="protein sequence ID" value="CAJ1391277.1"/>
    <property type="molecule type" value="Genomic_DNA"/>
</dbReference>
<evidence type="ECO:0000256" key="3">
    <source>
        <dbReference type="ARBA" id="ARBA00022694"/>
    </source>
</evidence>
<proteinExistence type="inferred from homology"/>
<dbReference type="HAMAP" id="MF_01161">
    <property type="entry name" value="tRNA_Ile_lys_synt"/>
    <property type="match status" value="1"/>
</dbReference>
<evidence type="ECO:0000256" key="7">
    <source>
        <dbReference type="PROSITE-ProRule" id="PRU00339"/>
    </source>
</evidence>
<dbReference type="CDD" id="cd01992">
    <property type="entry name" value="TilS_N"/>
    <property type="match status" value="1"/>
</dbReference>
<keyword evidence="4" id="KW-0547">Nucleotide-binding</keyword>
<comment type="catalytic activity">
    <reaction evidence="6">
        <text>cytidine(34) in tRNA(Ile2) + L-lysine + ATP = lysidine(34) in tRNA(Ile2) + AMP + diphosphate + H(+)</text>
        <dbReference type="Rhea" id="RHEA:43744"/>
        <dbReference type="Rhea" id="RHEA-COMP:10625"/>
        <dbReference type="Rhea" id="RHEA-COMP:10670"/>
        <dbReference type="ChEBI" id="CHEBI:15378"/>
        <dbReference type="ChEBI" id="CHEBI:30616"/>
        <dbReference type="ChEBI" id="CHEBI:32551"/>
        <dbReference type="ChEBI" id="CHEBI:33019"/>
        <dbReference type="ChEBI" id="CHEBI:82748"/>
        <dbReference type="ChEBI" id="CHEBI:83665"/>
        <dbReference type="ChEBI" id="CHEBI:456215"/>
        <dbReference type="EC" id="6.3.4.19"/>
    </reaction>
</comment>
<feature type="repeat" description="TPR" evidence="7">
    <location>
        <begin position="196"/>
        <end position="229"/>
    </location>
</feature>
<evidence type="ECO:0000256" key="5">
    <source>
        <dbReference type="ARBA" id="ARBA00022840"/>
    </source>
</evidence>
<evidence type="ECO:0000256" key="9">
    <source>
        <dbReference type="SAM" id="MobiDB-lite"/>
    </source>
</evidence>
<keyword evidence="7" id="KW-0802">TPR repeat</keyword>
<dbReference type="Pfam" id="PF01171">
    <property type="entry name" value="ATP_bind_3"/>
    <property type="match status" value="1"/>
</dbReference>
<dbReference type="InterPro" id="IPR012094">
    <property type="entry name" value="tRNA_Ile_lys_synt"/>
</dbReference>
<evidence type="ECO:0000259" key="10">
    <source>
        <dbReference type="Pfam" id="PF01171"/>
    </source>
</evidence>
<evidence type="ECO:0000256" key="8">
    <source>
        <dbReference type="SAM" id="Coils"/>
    </source>
</evidence>
<dbReference type="InterPro" id="IPR014729">
    <property type="entry name" value="Rossmann-like_a/b/a_fold"/>
</dbReference>
<evidence type="ECO:0000313" key="12">
    <source>
        <dbReference type="Proteomes" id="UP001178507"/>
    </source>
</evidence>
<feature type="coiled-coil region" evidence="8">
    <location>
        <begin position="72"/>
        <end position="117"/>
    </location>
</feature>
<evidence type="ECO:0000256" key="1">
    <source>
        <dbReference type="ARBA" id="ARBA00013267"/>
    </source>
</evidence>
<evidence type="ECO:0000256" key="6">
    <source>
        <dbReference type="ARBA" id="ARBA00048539"/>
    </source>
</evidence>
<dbReference type="Gene3D" id="1.25.40.10">
    <property type="entry name" value="Tetratricopeptide repeat domain"/>
    <property type="match status" value="1"/>
</dbReference>
<dbReference type="Gene3D" id="3.40.50.620">
    <property type="entry name" value="HUPs"/>
    <property type="match status" value="1"/>
</dbReference>
<dbReference type="GO" id="GO:0008033">
    <property type="term" value="P:tRNA processing"/>
    <property type="evidence" value="ECO:0007669"/>
    <property type="project" value="UniProtKB-KW"/>
</dbReference>
<evidence type="ECO:0000313" key="11">
    <source>
        <dbReference type="EMBL" id="CAJ1391277.1"/>
    </source>
</evidence>
<evidence type="ECO:0000256" key="4">
    <source>
        <dbReference type="ARBA" id="ARBA00022741"/>
    </source>
</evidence>
<keyword evidence="8" id="KW-0175">Coiled coil</keyword>
<dbReference type="PROSITE" id="PS50005">
    <property type="entry name" value="TPR"/>
    <property type="match status" value="1"/>
</dbReference>
<sequence>MPQGGSGMCRGRFFVDPAAPVTKFSSQKLPFRSGKTSLTIPKHILWGLPALCLLGLAAWSAPAAAQITDPRVLQLEEQVRQLTGRLEELNFQLLQMQEQMRRQQEDNEFRLQQLEDRQQGALEPQSGGSAVASTDQDKAPRIAQDTQQGAAPRDLGTLTIDQGGTVSGAGIDFSKTGIGAAIGGELTNAIPETANAETLYKTGYNHVLNGDYALAEQVFERFVELYPDDALVADARFWLGESVRAQGRLEDAAEIFIDTRARHPQAGKAAETMLKIGTIMAALGDRDIACVTFADALRRVRQGAVLTRPDTTATVSSAEDRARAAFGRLALPADATLILAVSGGGDSVALLHLARRHFTAHRPDVRLLAATVDHGLRAASADEARHVARTCDTLGIDHVTLRWAGAKPGTGVQSAARHARYALLTELAVRQQSAVVLTGHTEDDQAETVAMRAARADDGRGLAGIDEAALSARRVWFVRPLLDLGRQELRDWLTARGHDWIDDPSNDDRRFERVRVRADLARDPARRNVLLTGAAQQMERRRRDAMDGAACLDDRTIWQKTGDGSRFMPASAASLPAAGPTAAMAAELAWTGRLPRIADAARAERTLAFCRTAPNGTALTLAGCRLQKTGGAVTIAPEPRNRRAAGDRCFETLLPSADWPLADALARLHEAPPFPPPPFTKS</sequence>
<protein>
    <recommendedName>
        <fullName evidence="1">tRNA(Ile)-lysidine synthetase</fullName>
        <ecNumber evidence="1">6.3.4.19</ecNumber>
    </recommendedName>
</protein>
<accession>A0AA36IR22</accession>
<dbReference type="PANTHER" id="PTHR43033:SF1">
    <property type="entry name" value="TRNA(ILE)-LYSIDINE SYNTHASE-RELATED"/>
    <property type="match status" value="1"/>
</dbReference>
<keyword evidence="3" id="KW-0819">tRNA processing</keyword>
<dbReference type="Pfam" id="PF13174">
    <property type="entry name" value="TPR_6"/>
    <property type="match status" value="1"/>
</dbReference>
<keyword evidence="12" id="KW-1185">Reference proteome</keyword>
<dbReference type="InterPro" id="IPR011063">
    <property type="entry name" value="TilS/TtcA_N"/>
</dbReference>
<feature type="domain" description="tRNA(Ile)-lysidine/2-thiocytidine synthase N-terminal" evidence="10">
    <location>
        <begin position="337"/>
        <end position="518"/>
    </location>
</feature>
<evidence type="ECO:0000256" key="2">
    <source>
        <dbReference type="ARBA" id="ARBA00022598"/>
    </source>
</evidence>
<name>A0AA36IR22_9DINO</name>
<dbReference type="EC" id="6.3.4.19" evidence="1"/>
<keyword evidence="2" id="KW-0436">Ligase</keyword>
<dbReference type="GO" id="GO:0005524">
    <property type="term" value="F:ATP binding"/>
    <property type="evidence" value="ECO:0007669"/>
    <property type="project" value="UniProtKB-KW"/>
</dbReference>
<dbReference type="Proteomes" id="UP001178507">
    <property type="component" value="Unassembled WGS sequence"/>
</dbReference>